<dbReference type="RefSeq" id="WP_145272202.1">
    <property type="nucleotide sequence ID" value="NZ_CP036272.1"/>
</dbReference>
<accession>A0A517SV69</accession>
<name>A0A517SV69_9BACT</name>
<gene>
    <name evidence="1" type="ORF">SV7mr_25070</name>
</gene>
<evidence type="ECO:0000313" key="2">
    <source>
        <dbReference type="Proteomes" id="UP000315003"/>
    </source>
</evidence>
<dbReference type="Proteomes" id="UP000315003">
    <property type="component" value="Chromosome"/>
</dbReference>
<dbReference type="EMBL" id="CP036272">
    <property type="protein sequence ID" value="QDT59993.1"/>
    <property type="molecule type" value="Genomic_DNA"/>
</dbReference>
<organism evidence="1 2">
    <name type="scientific">Stieleria bergensis</name>
    <dbReference type="NCBI Taxonomy" id="2528025"/>
    <lineage>
        <taxon>Bacteria</taxon>
        <taxon>Pseudomonadati</taxon>
        <taxon>Planctomycetota</taxon>
        <taxon>Planctomycetia</taxon>
        <taxon>Pirellulales</taxon>
        <taxon>Pirellulaceae</taxon>
        <taxon>Stieleria</taxon>
    </lineage>
</organism>
<dbReference type="OrthoDB" id="282802at2"/>
<evidence type="ECO:0000313" key="1">
    <source>
        <dbReference type="EMBL" id="QDT59993.1"/>
    </source>
</evidence>
<keyword evidence="2" id="KW-1185">Reference proteome</keyword>
<proteinExistence type="predicted"/>
<reference evidence="1 2" key="1">
    <citation type="submission" date="2019-02" db="EMBL/GenBank/DDBJ databases">
        <title>Deep-cultivation of Planctomycetes and their phenomic and genomic characterization uncovers novel biology.</title>
        <authorList>
            <person name="Wiegand S."/>
            <person name="Jogler M."/>
            <person name="Boedeker C."/>
            <person name="Pinto D."/>
            <person name="Vollmers J."/>
            <person name="Rivas-Marin E."/>
            <person name="Kohn T."/>
            <person name="Peeters S.H."/>
            <person name="Heuer A."/>
            <person name="Rast P."/>
            <person name="Oberbeckmann S."/>
            <person name="Bunk B."/>
            <person name="Jeske O."/>
            <person name="Meyerdierks A."/>
            <person name="Storesund J.E."/>
            <person name="Kallscheuer N."/>
            <person name="Luecker S."/>
            <person name="Lage O.M."/>
            <person name="Pohl T."/>
            <person name="Merkel B.J."/>
            <person name="Hornburger P."/>
            <person name="Mueller R.-W."/>
            <person name="Bruemmer F."/>
            <person name="Labrenz M."/>
            <person name="Spormann A.M."/>
            <person name="Op den Camp H."/>
            <person name="Overmann J."/>
            <person name="Amann R."/>
            <person name="Jetten M.S.M."/>
            <person name="Mascher T."/>
            <person name="Medema M.H."/>
            <person name="Devos D.P."/>
            <person name="Kaster A.-K."/>
            <person name="Ovreas L."/>
            <person name="Rohde M."/>
            <person name="Galperin M.Y."/>
            <person name="Jogler C."/>
        </authorList>
    </citation>
    <scope>NUCLEOTIDE SEQUENCE [LARGE SCALE GENOMIC DNA]</scope>
    <source>
        <strain evidence="1 2">SV_7m_r</strain>
    </source>
</reference>
<protein>
    <submittedName>
        <fullName evidence="1">Uncharacterized protein</fullName>
    </submittedName>
</protein>
<sequence length="191" mass="21342">MKLDAATSFPAKVATMSLLQAIALFLLPASVGLAHCNSAYGDDAPFEIITKRDNDQVDVKVLEDTACFSIRSHVGISQAIIKRRDANWPTSVTLRLHLKGLEKFKVTSGKTTLEGSVSTHNGQTRLWKDGRESARLSPKHPYWMQIQRVGENGKPDKPLPLADGYFQMNLPKGLFKDNPKSITIDWIDFYR</sequence>
<dbReference type="AlphaFoldDB" id="A0A517SV69"/>